<keyword evidence="11 13" id="KW-0501">Molybdenum cofactor biosynthesis</keyword>
<evidence type="ECO:0000256" key="5">
    <source>
        <dbReference type="ARBA" id="ARBA00013269"/>
    </source>
</evidence>
<evidence type="ECO:0000256" key="10">
    <source>
        <dbReference type="ARBA" id="ARBA00022842"/>
    </source>
</evidence>
<dbReference type="GO" id="GO:0006777">
    <property type="term" value="P:Mo-molybdopterin cofactor biosynthetic process"/>
    <property type="evidence" value="ECO:0007669"/>
    <property type="project" value="UniProtKB-UniRule"/>
</dbReference>
<evidence type="ECO:0000256" key="9">
    <source>
        <dbReference type="ARBA" id="ARBA00022723"/>
    </source>
</evidence>
<dbReference type="InterPro" id="IPR005110">
    <property type="entry name" value="MoeA_linker/N"/>
</dbReference>
<dbReference type="GO" id="GO:0005829">
    <property type="term" value="C:cytosol"/>
    <property type="evidence" value="ECO:0007669"/>
    <property type="project" value="TreeGrafter"/>
</dbReference>
<evidence type="ECO:0000256" key="6">
    <source>
        <dbReference type="ARBA" id="ARBA00021108"/>
    </source>
</evidence>
<proteinExistence type="inferred from homology"/>
<dbReference type="OrthoDB" id="9804758at2"/>
<evidence type="ECO:0000256" key="2">
    <source>
        <dbReference type="ARBA" id="ARBA00002901"/>
    </source>
</evidence>
<accession>A0A372LN26</accession>
<dbReference type="SUPFAM" id="SSF63867">
    <property type="entry name" value="MoeA C-terminal domain-like"/>
    <property type="match status" value="1"/>
</dbReference>
<comment type="pathway">
    <text evidence="3 13">Cofactor biosynthesis; molybdopterin biosynthesis.</text>
</comment>
<dbReference type="FunFam" id="2.170.190.11:FF:000001">
    <property type="entry name" value="Molybdopterin molybdenumtransferase"/>
    <property type="match status" value="1"/>
</dbReference>
<dbReference type="SMART" id="SM00852">
    <property type="entry name" value="MoCF_biosynth"/>
    <property type="match status" value="1"/>
</dbReference>
<dbReference type="PANTHER" id="PTHR10192:SF5">
    <property type="entry name" value="GEPHYRIN"/>
    <property type="match status" value="1"/>
</dbReference>
<dbReference type="Gene3D" id="2.170.190.11">
    <property type="entry name" value="Molybdopterin biosynthesis moea protein, domain 3"/>
    <property type="match status" value="1"/>
</dbReference>
<dbReference type="Pfam" id="PF00994">
    <property type="entry name" value="MoCF_biosynth"/>
    <property type="match status" value="1"/>
</dbReference>
<dbReference type="PANTHER" id="PTHR10192">
    <property type="entry name" value="MOLYBDOPTERIN BIOSYNTHESIS PROTEIN"/>
    <property type="match status" value="1"/>
</dbReference>
<comment type="caution">
    <text evidence="15">The sequence shown here is derived from an EMBL/GenBank/DDBJ whole genome shotgun (WGS) entry which is preliminary data.</text>
</comment>
<protein>
    <recommendedName>
        <fullName evidence="6 13">Molybdopterin molybdenumtransferase</fullName>
        <ecNumber evidence="5 13">2.10.1.1</ecNumber>
    </recommendedName>
</protein>
<dbReference type="Gene3D" id="3.90.105.10">
    <property type="entry name" value="Molybdopterin biosynthesis moea protein, domain 2"/>
    <property type="match status" value="1"/>
</dbReference>
<dbReference type="AlphaFoldDB" id="A0A372LN26"/>
<keyword evidence="9 13" id="KW-0479">Metal-binding</keyword>
<comment type="catalytic activity">
    <reaction evidence="12">
        <text>adenylyl-molybdopterin + molybdate = Mo-molybdopterin + AMP + H(+)</text>
        <dbReference type="Rhea" id="RHEA:35047"/>
        <dbReference type="ChEBI" id="CHEBI:15378"/>
        <dbReference type="ChEBI" id="CHEBI:36264"/>
        <dbReference type="ChEBI" id="CHEBI:62727"/>
        <dbReference type="ChEBI" id="CHEBI:71302"/>
        <dbReference type="ChEBI" id="CHEBI:456215"/>
        <dbReference type="EC" id="2.10.1.1"/>
    </reaction>
</comment>
<keyword evidence="10 13" id="KW-0460">Magnesium</keyword>
<dbReference type="Proteomes" id="UP000264541">
    <property type="component" value="Unassembled WGS sequence"/>
</dbReference>
<evidence type="ECO:0000256" key="13">
    <source>
        <dbReference type="RuleBase" id="RU365090"/>
    </source>
</evidence>
<evidence type="ECO:0000256" key="4">
    <source>
        <dbReference type="ARBA" id="ARBA00010763"/>
    </source>
</evidence>
<dbReference type="Pfam" id="PF03453">
    <property type="entry name" value="MoeA_N"/>
    <property type="match status" value="1"/>
</dbReference>
<dbReference type="InterPro" id="IPR036425">
    <property type="entry name" value="MoaB/Mog-like_dom_sf"/>
</dbReference>
<keyword evidence="16" id="KW-1185">Reference proteome</keyword>
<comment type="similarity">
    <text evidence="4 13">Belongs to the MoeA family.</text>
</comment>
<organism evidence="15 16">
    <name type="scientific">Peribacillus saganii</name>
    <dbReference type="NCBI Taxonomy" id="2303992"/>
    <lineage>
        <taxon>Bacteria</taxon>
        <taxon>Bacillati</taxon>
        <taxon>Bacillota</taxon>
        <taxon>Bacilli</taxon>
        <taxon>Bacillales</taxon>
        <taxon>Bacillaceae</taxon>
        <taxon>Peribacillus</taxon>
    </lineage>
</organism>
<dbReference type="Gene3D" id="3.40.980.10">
    <property type="entry name" value="MoaB/Mog-like domain"/>
    <property type="match status" value="1"/>
</dbReference>
<dbReference type="EC" id="2.10.1.1" evidence="5 13"/>
<dbReference type="InterPro" id="IPR036135">
    <property type="entry name" value="MoeA_linker/N_sf"/>
</dbReference>
<gene>
    <name evidence="15" type="ORF">D0469_12585</name>
</gene>
<dbReference type="InterPro" id="IPR001453">
    <property type="entry name" value="MoaB/Mog_dom"/>
</dbReference>
<dbReference type="RefSeq" id="WP_117327093.1">
    <property type="nucleotide sequence ID" value="NZ_QVTE01000035.1"/>
</dbReference>
<dbReference type="Gene3D" id="2.40.340.10">
    <property type="entry name" value="MoeA, C-terminal, domain IV"/>
    <property type="match status" value="1"/>
</dbReference>
<dbReference type="NCBIfam" id="TIGR00177">
    <property type="entry name" value="molyb_syn"/>
    <property type="match status" value="1"/>
</dbReference>
<dbReference type="InterPro" id="IPR036688">
    <property type="entry name" value="MoeA_C_domain_IV_sf"/>
</dbReference>
<dbReference type="UniPathway" id="UPA00344"/>
<reference evidence="15 16" key="1">
    <citation type="submission" date="2018-08" db="EMBL/GenBank/DDBJ databases">
        <title>Bacillus chawlae sp. nov., Bacillus glennii sp. nov., and Bacillus saganii sp. nov. Isolated from the Vehicle Assembly Building at Kennedy Space Center where the Viking Spacecraft were Assembled.</title>
        <authorList>
            <person name="Seuylemezian A."/>
            <person name="Vaishampayan P."/>
        </authorList>
    </citation>
    <scope>NUCLEOTIDE SEQUENCE [LARGE SCALE GENOMIC DNA]</scope>
    <source>
        <strain evidence="15 16">V47-23a</strain>
    </source>
</reference>
<dbReference type="GO" id="GO:0061599">
    <property type="term" value="F:molybdopterin molybdotransferase activity"/>
    <property type="evidence" value="ECO:0007669"/>
    <property type="project" value="UniProtKB-UniRule"/>
</dbReference>
<evidence type="ECO:0000256" key="7">
    <source>
        <dbReference type="ARBA" id="ARBA00022505"/>
    </source>
</evidence>
<comment type="function">
    <text evidence="2 13">Catalyzes the insertion of molybdate into adenylated molybdopterin with the concomitant release of AMP.</text>
</comment>
<keyword evidence="7 13" id="KW-0500">Molybdenum</keyword>
<evidence type="ECO:0000313" key="15">
    <source>
        <dbReference type="EMBL" id="RFU68101.1"/>
    </source>
</evidence>
<dbReference type="CDD" id="cd00887">
    <property type="entry name" value="MoeA"/>
    <property type="match status" value="1"/>
</dbReference>
<dbReference type="SUPFAM" id="SSF63882">
    <property type="entry name" value="MoeA N-terminal region -like"/>
    <property type="match status" value="1"/>
</dbReference>
<name>A0A372LN26_9BACI</name>
<dbReference type="Pfam" id="PF03454">
    <property type="entry name" value="MoeA_C"/>
    <property type="match status" value="1"/>
</dbReference>
<sequence length="421" mass="46053">MLERRKPISISDAVEKVMKKKLPGESEFVSIDDCDNRYLAEDLTATHDVPHFNRSPYDGFALRSEDTKDASIANPLTFEVIEELGAGMVPGQQVKPFQAVRIMTGTQMPEECDAVIMLELTTESEVDGKKYITFKRALHKGENVSFKGEDAREGDILVTKGTLINPGVKAVLATFGYNLVPVAKKPVIGVFATGSELLEVNEPLQPGKIRNSNSYMISSQIIRSGADFIYYGKLKDEFEASFSAIQKALENVDLLITTGGVSVGDYDLMPDIYAKLGAEVLFNKVGMRPGSVTTVAALNGKLLFGLSGNPSACYVGFELFVRPIVRTMLFCKNAHLRKETGILKADFPKANPFTRFVRTRLSFDDGRLCVIPSGVDKSNIVMSLAGSNSLAVLPGGTRGFKEGDTVEILLLDDQDGSEWPW</sequence>
<dbReference type="EMBL" id="QVTE01000035">
    <property type="protein sequence ID" value="RFU68101.1"/>
    <property type="molecule type" value="Genomic_DNA"/>
</dbReference>
<evidence type="ECO:0000256" key="11">
    <source>
        <dbReference type="ARBA" id="ARBA00023150"/>
    </source>
</evidence>
<evidence type="ECO:0000256" key="3">
    <source>
        <dbReference type="ARBA" id="ARBA00005046"/>
    </source>
</evidence>
<dbReference type="InterPro" id="IPR005111">
    <property type="entry name" value="MoeA_C_domain_IV"/>
</dbReference>
<evidence type="ECO:0000259" key="14">
    <source>
        <dbReference type="SMART" id="SM00852"/>
    </source>
</evidence>
<dbReference type="GO" id="GO:0046872">
    <property type="term" value="F:metal ion binding"/>
    <property type="evidence" value="ECO:0007669"/>
    <property type="project" value="UniProtKB-UniRule"/>
</dbReference>
<dbReference type="SUPFAM" id="SSF53218">
    <property type="entry name" value="Molybdenum cofactor biosynthesis proteins"/>
    <property type="match status" value="1"/>
</dbReference>
<comment type="cofactor">
    <cofactor evidence="1 13">
        <name>Mg(2+)</name>
        <dbReference type="ChEBI" id="CHEBI:18420"/>
    </cofactor>
</comment>
<dbReference type="FunFam" id="3.40.980.10:FF:000004">
    <property type="entry name" value="Molybdopterin molybdenumtransferase"/>
    <property type="match status" value="1"/>
</dbReference>
<dbReference type="NCBIfam" id="NF045515">
    <property type="entry name" value="Glp_gephyrin"/>
    <property type="match status" value="1"/>
</dbReference>
<evidence type="ECO:0000256" key="12">
    <source>
        <dbReference type="ARBA" id="ARBA00047317"/>
    </source>
</evidence>
<feature type="domain" description="MoaB/Mog" evidence="14">
    <location>
        <begin position="189"/>
        <end position="327"/>
    </location>
</feature>
<dbReference type="InterPro" id="IPR038987">
    <property type="entry name" value="MoeA-like"/>
</dbReference>
<evidence type="ECO:0000256" key="8">
    <source>
        <dbReference type="ARBA" id="ARBA00022679"/>
    </source>
</evidence>
<evidence type="ECO:0000256" key="1">
    <source>
        <dbReference type="ARBA" id="ARBA00001946"/>
    </source>
</evidence>
<keyword evidence="8 13" id="KW-0808">Transferase</keyword>
<evidence type="ECO:0000313" key="16">
    <source>
        <dbReference type="Proteomes" id="UP000264541"/>
    </source>
</evidence>